<evidence type="ECO:0000313" key="2">
    <source>
        <dbReference type="Proteomes" id="UP000244005"/>
    </source>
</evidence>
<gene>
    <name evidence="1" type="ORF">MARPO_0019s0120</name>
</gene>
<organism evidence="1 2">
    <name type="scientific">Marchantia polymorpha</name>
    <name type="common">Common liverwort</name>
    <name type="synonym">Marchantia aquatica</name>
    <dbReference type="NCBI Taxonomy" id="3197"/>
    <lineage>
        <taxon>Eukaryota</taxon>
        <taxon>Viridiplantae</taxon>
        <taxon>Streptophyta</taxon>
        <taxon>Embryophyta</taxon>
        <taxon>Marchantiophyta</taxon>
        <taxon>Marchantiopsida</taxon>
        <taxon>Marchantiidae</taxon>
        <taxon>Marchantiales</taxon>
        <taxon>Marchantiaceae</taxon>
        <taxon>Marchantia</taxon>
    </lineage>
</organism>
<name>A0A2R6XF26_MARPO</name>
<keyword evidence="2" id="KW-1185">Reference proteome</keyword>
<accession>A0A2R6XF26</accession>
<dbReference type="Proteomes" id="UP000244005">
    <property type="component" value="Unassembled WGS sequence"/>
</dbReference>
<reference evidence="2" key="1">
    <citation type="journal article" date="2017" name="Cell">
        <title>Insights into land plant evolution garnered from the Marchantia polymorpha genome.</title>
        <authorList>
            <person name="Bowman J.L."/>
            <person name="Kohchi T."/>
            <person name="Yamato K.T."/>
            <person name="Jenkins J."/>
            <person name="Shu S."/>
            <person name="Ishizaki K."/>
            <person name="Yamaoka S."/>
            <person name="Nishihama R."/>
            <person name="Nakamura Y."/>
            <person name="Berger F."/>
            <person name="Adam C."/>
            <person name="Aki S.S."/>
            <person name="Althoff F."/>
            <person name="Araki T."/>
            <person name="Arteaga-Vazquez M.A."/>
            <person name="Balasubrmanian S."/>
            <person name="Barry K."/>
            <person name="Bauer D."/>
            <person name="Boehm C.R."/>
            <person name="Briginshaw L."/>
            <person name="Caballero-Perez J."/>
            <person name="Catarino B."/>
            <person name="Chen F."/>
            <person name="Chiyoda S."/>
            <person name="Chovatia M."/>
            <person name="Davies K.M."/>
            <person name="Delmans M."/>
            <person name="Demura T."/>
            <person name="Dierschke T."/>
            <person name="Dolan L."/>
            <person name="Dorantes-Acosta A.E."/>
            <person name="Eklund D.M."/>
            <person name="Florent S.N."/>
            <person name="Flores-Sandoval E."/>
            <person name="Fujiyama A."/>
            <person name="Fukuzawa H."/>
            <person name="Galik B."/>
            <person name="Grimanelli D."/>
            <person name="Grimwood J."/>
            <person name="Grossniklaus U."/>
            <person name="Hamada T."/>
            <person name="Haseloff J."/>
            <person name="Hetherington A.J."/>
            <person name="Higo A."/>
            <person name="Hirakawa Y."/>
            <person name="Hundley H.N."/>
            <person name="Ikeda Y."/>
            <person name="Inoue K."/>
            <person name="Inoue S.I."/>
            <person name="Ishida S."/>
            <person name="Jia Q."/>
            <person name="Kakita M."/>
            <person name="Kanazawa T."/>
            <person name="Kawai Y."/>
            <person name="Kawashima T."/>
            <person name="Kennedy M."/>
            <person name="Kinose K."/>
            <person name="Kinoshita T."/>
            <person name="Kohara Y."/>
            <person name="Koide E."/>
            <person name="Komatsu K."/>
            <person name="Kopischke S."/>
            <person name="Kubo M."/>
            <person name="Kyozuka J."/>
            <person name="Lagercrantz U."/>
            <person name="Lin S.S."/>
            <person name="Lindquist E."/>
            <person name="Lipzen A.M."/>
            <person name="Lu C.W."/>
            <person name="De Luna E."/>
            <person name="Martienssen R.A."/>
            <person name="Minamino N."/>
            <person name="Mizutani M."/>
            <person name="Mizutani M."/>
            <person name="Mochizuki N."/>
            <person name="Monte I."/>
            <person name="Mosher R."/>
            <person name="Nagasaki H."/>
            <person name="Nakagami H."/>
            <person name="Naramoto S."/>
            <person name="Nishitani K."/>
            <person name="Ohtani M."/>
            <person name="Okamoto T."/>
            <person name="Okumura M."/>
            <person name="Phillips J."/>
            <person name="Pollak B."/>
            <person name="Reinders A."/>
            <person name="Rovekamp M."/>
            <person name="Sano R."/>
            <person name="Sawa S."/>
            <person name="Schmid M.W."/>
            <person name="Shirakawa M."/>
            <person name="Solano R."/>
            <person name="Spunde A."/>
            <person name="Suetsugu N."/>
            <person name="Sugano S."/>
            <person name="Sugiyama A."/>
            <person name="Sun R."/>
            <person name="Suzuki Y."/>
            <person name="Takenaka M."/>
            <person name="Takezawa D."/>
            <person name="Tomogane H."/>
            <person name="Tsuzuki M."/>
            <person name="Ueda T."/>
            <person name="Umeda M."/>
            <person name="Ward J.M."/>
            <person name="Watanabe Y."/>
            <person name="Yazaki K."/>
            <person name="Yokoyama R."/>
            <person name="Yoshitake Y."/>
            <person name="Yotsui I."/>
            <person name="Zachgo S."/>
            <person name="Schmutz J."/>
        </authorList>
    </citation>
    <scope>NUCLEOTIDE SEQUENCE [LARGE SCALE GENOMIC DNA]</scope>
    <source>
        <strain evidence="2">Tak-1</strain>
    </source>
</reference>
<dbReference type="AlphaFoldDB" id="A0A2R6XF26"/>
<dbReference type="EMBL" id="KZ772691">
    <property type="protein sequence ID" value="PTQ44703.1"/>
    <property type="molecule type" value="Genomic_DNA"/>
</dbReference>
<dbReference type="OrthoDB" id="298012at2759"/>
<evidence type="ECO:0000313" key="1">
    <source>
        <dbReference type="EMBL" id="PTQ44703.1"/>
    </source>
</evidence>
<sequence>MFETVTILPIGQSIQGVVTSVRLWMNQELLDKLSNVEIVSSNTMGLDKIRGTKGVIWVRARTSSQAVVCSRWLRRDKVLDSVT</sequence>
<dbReference type="Gramene" id="Mp1g13500.1">
    <property type="protein sequence ID" value="Mp1g13500.1.cds"/>
    <property type="gene ID" value="Mp1g13500"/>
</dbReference>
<protein>
    <submittedName>
        <fullName evidence="1">Uncharacterized protein</fullName>
    </submittedName>
</protein>
<proteinExistence type="predicted"/>